<dbReference type="InterPro" id="IPR011200">
    <property type="entry name" value="UCP012608"/>
</dbReference>
<dbReference type="Pfam" id="PF10094">
    <property type="entry name" value="DUF2332"/>
    <property type="match status" value="1"/>
</dbReference>
<gene>
    <name evidence="1" type="ORF">VRS74_08105</name>
</gene>
<organism evidence="1 2">
    <name type="scientific">Altererythrobacter litoralis</name>
    <dbReference type="NCBI Taxonomy" id="3113904"/>
    <lineage>
        <taxon>Bacteria</taxon>
        <taxon>Pseudomonadati</taxon>
        <taxon>Pseudomonadota</taxon>
        <taxon>Alphaproteobacteria</taxon>
        <taxon>Sphingomonadales</taxon>
        <taxon>Erythrobacteraceae</taxon>
        <taxon>Altererythrobacter</taxon>
    </lineage>
</organism>
<proteinExistence type="predicted"/>
<evidence type="ECO:0000313" key="1">
    <source>
        <dbReference type="EMBL" id="MEE1877642.1"/>
    </source>
</evidence>
<dbReference type="RefSeq" id="WP_354144740.1">
    <property type="nucleotide sequence ID" value="NZ_JAZDQV010000006.1"/>
</dbReference>
<keyword evidence="2" id="KW-1185">Reference proteome</keyword>
<comment type="caution">
    <text evidence="1">The sequence shown here is derived from an EMBL/GenBank/DDBJ whole genome shotgun (WGS) entry which is preliminary data.</text>
</comment>
<dbReference type="EMBL" id="JAZDQV010000006">
    <property type="protein sequence ID" value="MEE1877642.1"/>
    <property type="molecule type" value="Genomic_DNA"/>
</dbReference>
<evidence type="ECO:0000313" key="2">
    <source>
        <dbReference type="Proteomes" id="UP001343492"/>
    </source>
</evidence>
<reference evidence="1 2" key="1">
    <citation type="submission" date="2024-01" db="EMBL/GenBank/DDBJ databases">
        <title>The genome sequence of Erythrobacteraceae sp. strain 1XM1-14.</title>
        <authorList>
            <person name="Liu Y."/>
        </authorList>
    </citation>
    <scope>NUCLEOTIDE SEQUENCE [LARGE SCALE GENOMIC DNA]</scope>
    <source>
        <strain evidence="1 2">1XM1-14</strain>
    </source>
</reference>
<dbReference type="Proteomes" id="UP001343492">
    <property type="component" value="Unassembled WGS sequence"/>
</dbReference>
<protein>
    <submittedName>
        <fullName evidence="1">DUF2332 domain-containing protein</fullName>
    </submittedName>
</protein>
<name>A0ABU7GEX0_9SPHN</name>
<accession>A0ABU7GEX0</accession>
<sequence length="367" mass="39933">MQMDDAGKKPKYELVDMGVTGEDAVRTAFANQVAYCEANGAPITARVCAAIMAEVESDQQGALLERVRRWQGAPLADALPLRLAGGIHALQLAGEVPELAPIYRGVPADDAAIIAEVISGYEAQLMRWLDGPPQTNEAGRSSNFIAALLWLEDRGLPARFECLEIGSSAGINLMIDRYRYDLGGVLVGPDEAAMRFAPEWKGPPPPDHAFAFVSLKGCDVAPVDLTDPAQALRLKAYIWPEHTIRFERMEAAIAAAKQRAPDLVKMNAADFVEAELAKPQAPGTTRVLMHSIVWQYVPEDQQARVIAAMEAAGARATPDVPLAWVALEANRTVHRHELRVRFWPGGEEEVLLARAHAHGADIEWKAG</sequence>
<dbReference type="PIRSF" id="PIRSF012608">
    <property type="entry name" value="UCP012608"/>
    <property type="match status" value="1"/>
</dbReference>